<dbReference type="InterPro" id="IPR035952">
    <property type="entry name" value="Rhomboid-like_sf"/>
</dbReference>
<evidence type="ECO:0000256" key="7">
    <source>
        <dbReference type="SAM" id="Phobius"/>
    </source>
</evidence>
<feature type="domain" description="Peptidase S54 rhomboid" evidence="8">
    <location>
        <begin position="134"/>
        <end position="267"/>
    </location>
</feature>
<evidence type="ECO:0000259" key="8">
    <source>
        <dbReference type="Pfam" id="PF01694"/>
    </source>
</evidence>
<organism evidence="10 11">
    <name type="scientific">Pseudidiomarina indica</name>
    <dbReference type="NCBI Taxonomy" id="1159017"/>
    <lineage>
        <taxon>Bacteria</taxon>
        <taxon>Pseudomonadati</taxon>
        <taxon>Pseudomonadota</taxon>
        <taxon>Gammaproteobacteria</taxon>
        <taxon>Alteromonadales</taxon>
        <taxon>Idiomarinaceae</taxon>
        <taxon>Pseudidiomarina</taxon>
    </lineage>
</organism>
<dbReference type="GO" id="GO:0016020">
    <property type="term" value="C:membrane"/>
    <property type="evidence" value="ECO:0007669"/>
    <property type="project" value="UniProtKB-SubCell"/>
</dbReference>
<feature type="transmembrane region" description="Helical" evidence="7">
    <location>
        <begin position="253"/>
        <end position="272"/>
    </location>
</feature>
<evidence type="ECO:0000256" key="2">
    <source>
        <dbReference type="ARBA" id="ARBA00022475"/>
    </source>
</evidence>
<dbReference type="NCBIfam" id="TIGR04239">
    <property type="entry name" value="rhombo_GlpG"/>
    <property type="match status" value="1"/>
</dbReference>
<evidence type="ECO:0000256" key="3">
    <source>
        <dbReference type="ARBA" id="ARBA00022519"/>
    </source>
</evidence>
<dbReference type="GO" id="GO:0004252">
    <property type="term" value="F:serine-type endopeptidase activity"/>
    <property type="evidence" value="ECO:0007669"/>
    <property type="project" value="InterPro"/>
</dbReference>
<dbReference type="EMBL" id="FMXN01000006">
    <property type="protein sequence ID" value="SDB34274.1"/>
    <property type="molecule type" value="Genomic_DNA"/>
</dbReference>
<evidence type="ECO:0000259" key="9">
    <source>
        <dbReference type="Pfam" id="PF12122"/>
    </source>
</evidence>
<evidence type="ECO:0000313" key="10">
    <source>
        <dbReference type="EMBL" id="SDB34274.1"/>
    </source>
</evidence>
<feature type="transmembrane region" description="Helical" evidence="7">
    <location>
        <begin position="197"/>
        <end position="216"/>
    </location>
</feature>
<feature type="transmembrane region" description="Helical" evidence="7">
    <location>
        <begin position="96"/>
        <end position="122"/>
    </location>
</feature>
<evidence type="ECO:0000256" key="6">
    <source>
        <dbReference type="ARBA" id="ARBA00023136"/>
    </source>
</evidence>
<gene>
    <name evidence="10" type="ORF">SAMN02927930_01321</name>
</gene>
<keyword evidence="5 7" id="KW-1133">Transmembrane helix</keyword>
<name>A0A1G6CN30_9GAMM</name>
<evidence type="ECO:0000256" key="5">
    <source>
        <dbReference type="ARBA" id="ARBA00022989"/>
    </source>
</evidence>
<feature type="domain" description="Peptidase S54 GlpG peptidase N-terminal" evidence="9">
    <location>
        <begin position="1"/>
        <end position="71"/>
    </location>
</feature>
<feature type="transmembrane region" description="Helical" evidence="7">
    <location>
        <begin position="173"/>
        <end position="191"/>
    </location>
</feature>
<dbReference type="InterPro" id="IPR038236">
    <property type="entry name" value="GlpG_N_sf"/>
</dbReference>
<dbReference type="OrthoDB" id="9778341at2"/>
<evidence type="ECO:0000256" key="4">
    <source>
        <dbReference type="ARBA" id="ARBA00022692"/>
    </source>
</evidence>
<keyword evidence="6 7" id="KW-0472">Membrane</keyword>
<dbReference type="STRING" id="1159017.SAMN02927930_01321"/>
<accession>A0A1G6CN30</accession>
<evidence type="ECO:0000313" key="11">
    <source>
        <dbReference type="Proteomes" id="UP000199626"/>
    </source>
</evidence>
<dbReference type="AlphaFoldDB" id="A0A1G6CN30"/>
<keyword evidence="3" id="KW-0997">Cell inner membrane</keyword>
<dbReference type="InterPro" id="IPR023662">
    <property type="entry name" value="Rhomboid_protease_GlpG"/>
</dbReference>
<keyword evidence="4 7" id="KW-0812">Transmembrane</keyword>
<feature type="transmembrane region" description="Helical" evidence="7">
    <location>
        <begin position="142"/>
        <end position="161"/>
    </location>
</feature>
<dbReference type="Pfam" id="PF01694">
    <property type="entry name" value="Rhomboid"/>
    <property type="match status" value="1"/>
</dbReference>
<dbReference type="Pfam" id="PF12122">
    <property type="entry name" value="Rhomboid_N"/>
    <property type="match status" value="1"/>
</dbReference>
<comment type="subcellular location">
    <subcellularLocation>
        <location evidence="1">Membrane</location>
        <topology evidence="1">Multi-pass membrane protein</topology>
    </subcellularLocation>
</comment>
<dbReference type="RefSeq" id="WP_092592940.1">
    <property type="nucleotide sequence ID" value="NZ_FMXN01000006.1"/>
</dbReference>
<keyword evidence="2" id="KW-1003">Cell membrane</keyword>
<protein>
    <submittedName>
        <fullName evidence="10">GlpG protein</fullName>
    </submittedName>
</protein>
<dbReference type="Gene3D" id="1.20.1540.10">
    <property type="entry name" value="Rhomboid-like"/>
    <property type="match status" value="1"/>
</dbReference>
<reference evidence="11" key="1">
    <citation type="submission" date="2016-10" db="EMBL/GenBank/DDBJ databases">
        <authorList>
            <person name="Varghese N."/>
            <person name="Submissions S."/>
        </authorList>
    </citation>
    <scope>NUCLEOTIDE SEQUENCE [LARGE SCALE GENOMIC DNA]</scope>
    <source>
        <strain evidence="11">CGMCC 1.10824</strain>
    </source>
</reference>
<dbReference type="Proteomes" id="UP000199626">
    <property type="component" value="Unassembled WGS sequence"/>
</dbReference>
<dbReference type="Gene3D" id="3.30.70.2350">
    <property type="match status" value="1"/>
</dbReference>
<feature type="transmembrane region" description="Helical" evidence="7">
    <location>
        <begin position="223"/>
        <end position="241"/>
    </location>
</feature>
<proteinExistence type="predicted"/>
<dbReference type="SUPFAM" id="SSF144091">
    <property type="entry name" value="Rhomboid-like"/>
    <property type="match status" value="1"/>
</dbReference>
<dbReference type="PANTHER" id="PTHR43066:SF26">
    <property type="entry name" value="RHOMBOID PROTEASE GLPG"/>
    <property type="match status" value="1"/>
</dbReference>
<dbReference type="InterPro" id="IPR022764">
    <property type="entry name" value="Peptidase_S54_rhomboid_dom"/>
</dbReference>
<dbReference type="GO" id="GO:0006508">
    <property type="term" value="P:proteolysis"/>
    <property type="evidence" value="ECO:0007669"/>
    <property type="project" value="InterPro"/>
</dbReference>
<dbReference type="PANTHER" id="PTHR43066">
    <property type="entry name" value="RHOMBOID-RELATED PROTEIN"/>
    <property type="match status" value="1"/>
</dbReference>
<evidence type="ECO:0000256" key="1">
    <source>
        <dbReference type="ARBA" id="ARBA00004141"/>
    </source>
</evidence>
<sequence>MKRLLTTRDAEKMAQLYAYLQHHGVPVTVAEQGQNLELWLTMSSYHAHAKALIQAFNENPQLAQASLAASQLNEEPPTPPSFLQQMRSQAGWFTRAYAAVVVLVFIGMYTSFIEPILSALLFNPNDFEALPWSEPWRFITPAMLHFSVLHIVFNVFWWWYLGGRFERYYGTGWLVLAFCVCAIASNTAQFLESGPYFGGLSGVVYGLFGIATIVGWKNPRHPLFLPNGLIIFMLVWLVLGYTDLLWVNIANTAHTVGLLSGLLVGGTIRGLTHLPQQRQE</sequence>
<dbReference type="InterPro" id="IPR022732">
    <property type="entry name" value="Peptidase_S54_GlpG_N"/>
</dbReference>
<keyword evidence="11" id="KW-1185">Reference proteome</keyword>